<dbReference type="RefSeq" id="WP_154280576.1">
    <property type="nucleotide sequence ID" value="NZ_JBHUJQ010000001.1"/>
</dbReference>
<evidence type="ECO:0000313" key="1">
    <source>
        <dbReference type="EMBL" id="MRX76352.1"/>
    </source>
</evidence>
<dbReference type="OrthoDB" id="769134at2"/>
<reference evidence="1 2" key="1">
    <citation type="submission" date="2019-11" db="EMBL/GenBank/DDBJ databases">
        <title>Pedobacter petrophilus genome.</title>
        <authorList>
            <person name="Feldbauer M.J."/>
            <person name="Newman J.D."/>
        </authorList>
    </citation>
    <scope>NUCLEOTIDE SEQUENCE [LARGE SCALE GENOMIC DNA]</scope>
    <source>
        <strain evidence="1 2">LMG 29686</strain>
    </source>
</reference>
<proteinExistence type="predicted"/>
<gene>
    <name evidence="1" type="ORF">GJU39_09645</name>
</gene>
<comment type="caution">
    <text evidence="1">The sequence shown here is derived from an EMBL/GenBank/DDBJ whole genome shotgun (WGS) entry which is preliminary data.</text>
</comment>
<protein>
    <submittedName>
        <fullName evidence="1">Uncharacterized protein</fullName>
    </submittedName>
</protein>
<dbReference type="PROSITE" id="PS51257">
    <property type="entry name" value="PROKAR_LIPOPROTEIN"/>
    <property type="match status" value="1"/>
</dbReference>
<dbReference type="EMBL" id="WKKH01000011">
    <property type="protein sequence ID" value="MRX76352.1"/>
    <property type="molecule type" value="Genomic_DNA"/>
</dbReference>
<dbReference type="Proteomes" id="UP000487757">
    <property type="component" value="Unassembled WGS sequence"/>
</dbReference>
<dbReference type="AlphaFoldDB" id="A0A7K0FYB0"/>
<evidence type="ECO:0000313" key="2">
    <source>
        <dbReference type="Proteomes" id="UP000487757"/>
    </source>
</evidence>
<organism evidence="1 2">
    <name type="scientific">Pedobacter petrophilus</name>
    <dbReference type="NCBI Taxonomy" id="1908241"/>
    <lineage>
        <taxon>Bacteria</taxon>
        <taxon>Pseudomonadati</taxon>
        <taxon>Bacteroidota</taxon>
        <taxon>Sphingobacteriia</taxon>
        <taxon>Sphingobacteriales</taxon>
        <taxon>Sphingobacteriaceae</taxon>
        <taxon>Pedobacter</taxon>
    </lineage>
</organism>
<accession>A0A7K0FYB0</accession>
<name>A0A7K0FYB0_9SPHI</name>
<keyword evidence="2" id="KW-1185">Reference proteome</keyword>
<sequence>MINKLLKTFALLLLLPFLFISCKKYNPSGTPPDVLTGSSWEEVPQRAYSKRISFENGGNFSIQFRNQDNQYWATVMSGKYSISEDKLTVNITSNVEKSSTGKTIKSTPENFLLFDKDRFVIENSVLTVNYLTYPADGPVPTVAKFNRLIPID</sequence>